<feature type="compositionally biased region" description="Basic and acidic residues" evidence="1">
    <location>
        <begin position="173"/>
        <end position="183"/>
    </location>
</feature>
<keyword evidence="2" id="KW-0732">Signal</keyword>
<protein>
    <submittedName>
        <fullName evidence="3">Uncharacterized protein</fullName>
    </submittedName>
</protein>
<feature type="chain" id="PRO_5043377588" evidence="2">
    <location>
        <begin position="24"/>
        <end position="283"/>
    </location>
</feature>
<accession>A0A4P7N8W1</accession>
<feature type="region of interest" description="Disordered" evidence="1">
    <location>
        <begin position="131"/>
        <end position="183"/>
    </location>
</feature>
<evidence type="ECO:0000256" key="2">
    <source>
        <dbReference type="SAM" id="SignalP"/>
    </source>
</evidence>
<evidence type="ECO:0000313" key="4">
    <source>
        <dbReference type="Proteomes" id="UP000294847"/>
    </source>
</evidence>
<sequence length="283" mass="30341">MPPHSTAQLLLLLLATTIQPAAAIPATPTAKTTVTTTCTTSSTTHNSLLNLGYPGYDTLTRIATTTTTIIEPPLPPQTTTGSGPIATVLETHLVAGTDTTYLVRSTTSTSTRSSAWSYTTIRTWIVHPFTAQPGSVAGPPPPPPPPPQQPQPQAVAAPTPVCPETSCSNPSEEADKVRSQREAADSRCATRNMETGCQAQQCQARQAGEVEGGRDYNWWCLRISQNDFIFPELRMGRSCWSAADNSFMQLNTPCLAADYQAGCRPCRGRDLGWNGANWIDAPL</sequence>
<evidence type="ECO:0000313" key="3">
    <source>
        <dbReference type="EMBL" id="QBZ57426.1"/>
    </source>
</evidence>
<organism evidence="3 4">
    <name type="scientific">Pyricularia oryzae</name>
    <name type="common">Rice blast fungus</name>
    <name type="synonym">Magnaporthe oryzae</name>
    <dbReference type="NCBI Taxonomy" id="318829"/>
    <lineage>
        <taxon>Eukaryota</taxon>
        <taxon>Fungi</taxon>
        <taxon>Dikarya</taxon>
        <taxon>Ascomycota</taxon>
        <taxon>Pezizomycotina</taxon>
        <taxon>Sordariomycetes</taxon>
        <taxon>Sordariomycetidae</taxon>
        <taxon>Magnaporthales</taxon>
        <taxon>Pyriculariaceae</taxon>
        <taxon>Pyricularia</taxon>
    </lineage>
</organism>
<reference evidence="3 4" key="1">
    <citation type="journal article" date="2019" name="Mol. Biol. Evol.">
        <title>Blast fungal genomes show frequent chromosomal changes, gene gains and losses, and effector gene turnover.</title>
        <authorList>
            <person name="Gomez Luciano L.B."/>
            <person name="Jason Tsai I."/>
            <person name="Chuma I."/>
            <person name="Tosa Y."/>
            <person name="Chen Y.H."/>
            <person name="Li J.Y."/>
            <person name="Li M.Y."/>
            <person name="Jade Lu M.Y."/>
            <person name="Nakayashiki H."/>
            <person name="Li W.H."/>
        </authorList>
    </citation>
    <scope>NUCLEOTIDE SEQUENCE [LARGE SCALE GENOMIC DNA]</scope>
    <source>
        <strain evidence="3">MZ5-1-6</strain>
    </source>
</reference>
<name>A0A4P7N8W1_PYROR</name>
<feature type="signal peptide" evidence="2">
    <location>
        <begin position="1"/>
        <end position="23"/>
    </location>
</feature>
<dbReference type="EMBL" id="CP034205">
    <property type="protein sequence ID" value="QBZ57426.1"/>
    <property type="molecule type" value="Genomic_DNA"/>
</dbReference>
<proteinExistence type="predicted"/>
<gene>
    <name evidence="3" type="ORF">PoMZ_02350</name>
</gene>
<feature type="compositionally biased region" description="Low complexity" evidence="1">
    <location>
        <begin position="151"/>
        <end position="163"/>
    </location>
</feature>
<dbReference type="AlphaFoldDB" id="A0A4P7N8W1"/>
<dbReference type="Proteomes" id="UP000294847">
    <property type="component" value="Chromosome 2"/>
</dbReference>
<feature type="compositionally biased region" description="Pro residues" evidence="1">
    <location>
        <begin position="138"/>
        <end position="150"/>
    </location>
</feature>
<evidence type="ECO:0000256" key="1">
    <source>
        <dbReference type="SAM" id="MobiDB-lite"/>
    </source>
</evidence>